<evidence type="ECO:0000256" key="1">
    <source>
        <dbReference type="SAM" id="SignalP"/>
    </source>
</evidence>
<feature type="domain" description="Phospholipase D N-terminal" evidence="3">
    <location>
        <begin position="60"/>
        <end position="182"/>
    </location>
</feature>
<dbReference type="EMBL" id="CAJPDQ010000005">
    <property type="protein sequence ID" value="CAF9910388.1"/>
    <property type="molecule type" value="Genomic_DNA"/>
</dbReference>
<evidence type="ECO:0000259" key="3">
    <source>
        <dbReference type="Pfam" id="PF16655"/>
    </source>
</evidence>
<sequence length="634" mass="70744">MLLSWTVLGLATGAFASYAGNLNYRSPSYNHPGLGISIHKVQKRNVPEKVYTPDQLNFTHGVASGDPLSTSVILWTRLAPMYDDVNDNSTVSGAVPLYNPVPIYSENGTHIAKSNAPVCLQYKIATDKELKDVKDHGMLYTSSDVDYTVKVEAQNLSPFTQYYYQFNVCGCDKASILGRTKTSPAPEDDVDNVRLAIYSCSNYPFGYFNAFGNPAIKDSVDYVIHLGDVLYEYAEGDYGWGYSIDRIPLPDRTIYTLYDYRKRHATYRSDAGFLASTQSFPWLPVWDDHEVSDNTYRDGASELNNTEASFVEDGGVSFDQRKMNAVRAYYEWMPIRQVDMDDNLRIWRSFQIGKLVDIILLDTRQYDRSITDLYWNTDYIQDIAYDAGRSMMGSRQENWFYHQLVKSNKRGASWRLIGSQTVFSRLNESVAYGNGEPFDLDAWDGYTANRNRTFQTLYDNKISNNIMIAGDSHANWVSDLVWLGSQGYNPATGEGSIGVEFAGTAVSSPSPAGANTSIAVGNLASQRLISDNQELQWSELYYRGYFELSITPQETKAQYFGLPTLLTTNGYEISLANFSVKSGENRLSRAAGGVGGGSVENGALKGGKTVPTNLTHDVVGKTWEVRNFTGPDVL</sequence>
<feature type="domain" description="PhoD-like phosphatase metallophosphatase" evidence="2">
    <location>
        <begin position="195"/>
        <end position="559"/>
    </location>
</feature>
<evidence type="ECO:0008006" key="6">
    <source>
        <dbReference type="Google" id="ProtNLM"/>
    </source>
</evidence>
<reference evidence="4" key="1">
    <citation type="submission" date="2021-03" db="EMBL/GenBank/DDBJ databases">
        <authorList>
            <person name="Tagirdzhanova G."/>
        </authorList>
    </citation>
    <scope>NUCLEOTIDE SEQUENCE</scope>
</reference>
<dbReference type="Pfam" id="PF09423">
    <property type="entry name" value="PhoD"/>
    <property type="match status" value="1"/>
</dbReference>
<dbReference type="CDD" id="cd07389">
    <property type="entry name" value="MPP_PhoD"/>
    <property type="match status" value="1"/>
</dbReference>
<keyword evidence="5" id="KW-1185">Reference proteome</keyword>
<feature type="signal peptide" evidence="1">
    <location>
        <begin position="1"/>
        <end position="16"/>
    </location>
</feature>
<evidence type="ECO:0000313" key="5">
    <source>
        <dbReference type="Proteomes" id="UP000664169"/>
    </source>
</evidence>
<dbReference type="Gene3D" id="2.60.40.380">
    <property type="entry name" value="Purple acid phosphatase-like, N-terminal"/>
    <property type="match status" value="1"/>
</dbReference>
<evidence type="ECO:0000313" key="4">
    <source>
        <dbReference type="EMBL" id="CAF9910388.1"/>
    </source>
</evidence>
<dbReference type="OrthoDB" id="9992270at2759"/>
<dbReference type="AlphaFoldDB" id="A0A8H3I9U4"/>
<feature type="chain" id="PRO_5034689859" description="Alkaline phosphatase" evidence="1">
    <location>
        <begin position="17"/>
        <end position="634"/>
    </location>
</feature>
<dbReference type="Proteomes" id="UP000664169">
    <property type="component" value="Unassembled WGS sequence"/>
</dbReference>
<gene>
    <name evidence="4" type="ORF">GOMPHAMPRED_007074</name>
</gene>
<accession>A0A8H3I9U4</accession>
<protein>
    <recommendedName>
        <fullName evidence="6">Alkaline phosphatase</fullName>
    </recommendedName>
</protein>
<dbReference type="PANTHER" id="PTHR43606:SF7">
    <property type="entry name" value="PHOSPHATASE, PUTATIVE (AFU_ORTHOLOGUE AFUA_6G08710)-RELATED"/>
    <property type="match status" value="1"/>
</dbReference>
<dbReference type="InterPro" id="IPR052900">
    <property type="entry name" value="Phospholipid_Metab_Enz"/>
</dbReference>
<name>A0A8H3I9U4_9LECA</name>
<organism evidence="4 5">
    <name type="scientific">Gomphillus americanus</name>
    <dbReference type="NCBI Taxonomy" id="1940652"/>
    <lineage>
        <taxon>Eukaryota</taxon>
        <taxon>Fungi</taxon>
        <taxon>Dikarya</taxon>
        <taxon>Ascomycota</taxon>
        <taxon>Pezizomycotina</taxon>
        <taxon>Lecanoromycetes</taxon>
        <taxon>OSLEUM clade</taxon>
        <taxon>Ostropomycetidae</taxon>
        <taxon>Ostropales</taxon>
        <taxon>Graphidaceae</taxon>
        <taxon>Gomphilloideae</taxon>
        <taxon>Gomphillus</taxon>
    </lineage>
</organism>
<dbReference type="InterPro" id="IPR018946">
    <property type="entry name" value="PhoD-like_MPP"/>
</dbReference>
<keyword evidence="1" id="KW-0732">Signal</keyword>
<comment type="caution">
    <text evidence="4">The sequence shown here is derived from an EMBL/GenBank/DDBJ whole genome shotgun (WGS) entry which is preliminary data.</text>
</comment>
<dbReference type="InterPro" id="IPR038607">
    <property type="entry name" value="PhoD-like_sf"/>
</dbReference>
<dbReference type="PANTHER" id="PTHR43606">
    <property type="entry name" value="PHOSPHATASE, PUTATIVE (AFU_ORTHOLOGUE AFUA_6G08710)-RELATED"/>
    <property type="match status" value="1"/>
</dbReference>
<evidence type="ECO:0000259" key="2">
    <source>
        <dbReference type="Pfam" id="PF09423"/>
    </source>
</evidence>
<dbReference type="InterPro" id="IPR032093">
    <property type="entry name" value="PhoD_N"/>
</dbReference>
<dbReference type="InterPro" id="IPR029052">
    <property type="entry name" value="Metallo-depent_PP-like"/>
</dbReference>
<dbReference type="Gene3D" id="3.60.21.70">
    <property type="entry name" value="PhoD-like phosphatase"/>
    <property type="match status" value="1"/>
</dbReference>
<dbReference type="SUPFAM" id="SSF56300">
    <property type="entry name" value="Metallo-dependent phosphatases"/>
    <property type="match status" value="1"/>
</dbReference>
<dbReference type="Pfam" id="PF16655">
    <property type="entry name" value="PhoD_N"/>
    <property type="match status" value="1"/>
</dbReference>
<proteinExistence type="predicted"/>